<evidence type="ECO:0000256" key="1">
    <source>
        <dbReference type="SAM" id="MobiDB-lite"/>
    </source>
</evidence>
<reference evidence="2" key="1">
    <citation type="submission" date="2019-08" db="EMBL/GenBank/DDBJ databases">
        <authorList>
            <person name="Kucharzyk K."/>
            <person name="Murdoch R.W."/>
            <person name="Higgins S."/>
            <person name="Loffler F."/>
        </authorList>
    </citation>
    <scope>NUCLEOTIDE SEQUENCE</scope>
</reference>
<sequence length="69" mass="7804">MLGGSLRNNVEHRDARCEAQKGQKSHRRTDEKKHNGDDKGHEHAAGQVRDSQHGILLQFYDGGCEYCLN</sequence>
<evidence type="ECO:0000313" key="2">
    <source>
        <dbReference type="EMBL" id="MPM19278.1"/>
    </source>
</evidence>
<accession>A0A644XU25</accession>
<feature type="region of interest" description="Disordered" evidence="1">
    <location>
        <begin position="1"/>
        <end position="52"/>
    </location>
</feature>
<organism evidence="2">
    <name type="scientific">bioreactor metagenome</name>
    <dbReference type="NCBI Taxonomy" id="1076179"/>
    <lineage>
        <taxon>unclassified sequences</taxon>
        <taxon>metagenomes</taxon>
        <taxon>ecological metagenomes</taxon>
    </lineage>
</organism>
<gene>
    <name evidence="2" type="ORF">SDC9_65699</name>
</gene>
<feature type="compositionally biased region" description="Basic and acidic residues" evidence="1">
    <location>
        <begin position="9"/>
        <end position="21"/>
    </location>
</feature>
<proteinExistence type="predicted"/>
<dbReference type="AlphaFoldDB" id="A0A644XU25"/>
<dbReference type="EMBL" id="VSSQ01003146">
    <property type="protein sequence ID" value="MPM19278.1"/>
    <property type="molecule type" value="Genomic_DNA"/>
</dbReference>
<comment type="caution">
    <text evidence="2">The sequence shown here is derived from an EMBL/GenBank/DDBJ whole genome shotgun (WGS) entry which is preliminary data.</text>
</comment>
<protein>
    <submittedName>
        <fullName evidence="2">Uncharacterized protein</fullName>
    </submittedName>
</protein>
<name>A0A644XU25_9ZZZZ</name>
<feature type="compositionally biased region" description="Basic and acidic residues" evidence="1">
    <location>
        <begin position="28"/>
        <end position="44"/>
    </location>
</feature>